<accession>A0AC61DGV3</accession>
<evidence type="ECO:0000313" key="1">
    <source>
        <dbReference type="EMBL" id="PHV72132.1"/>
    </source>
</evidence>
<keyword evidence="2" id="KW-1185">Reference proteome</keyword>
<dbReference type="EMBL" id="PEDL01000001">
    <property type="protein sequence ID" value="PHV72132.1"/>
    <property type="molecule type" value="Genomic_DNA"/>
</dbReference>
<sequence length="334" mass="35109">MQNEVSKNQSGISLKNFINPARAQKFLAFGALILLLIFFSFASPYFMTFDNVVSIMLSTCVNGILALGIIFVIITGGIDLSIGTVMTFSSVMAGVTITTMGLPVWVGIIVAIITGTFCGFISGTLVSRLKLQPFIATLGVMMVTKGLSLVLSGTKPIYFSDTPSFRKITVGSFIKFGAEGKYSIPNGILIFAVMAVIAAIILNKTKLGRYNFAIGSNEEATRLSGVNVEKWKTAIFALCGAFAGVAGVVMAARLDSAQPALGQGYELDAIASVVIGGTSMSGGEGTILGTVIGAFIISTLTNGLKVMGVAQEWQIVITGGVLVLAVLLDKMRKR</sequence>
<gene>
    <name evidence="1" type="ORF">CS063_01245</name>
</gene>
<name>A0AC61DGV3_9FIRM</name>
<proteinExistence type="predicted"/>
<organism evidence="1 2">
    <name type="scientific">Sporanaerobium hydrogeniformans</name>
    <dbReference type="NCBI Taxonomy" id="3072179"/>
    <lineage>
        <taxon>Bacteria</taxon>
        <taxon>Bacillati</taxon>
        <taxon>Bacillota</taxon>
        <taxon>Clostridia</taxon>
        <taxon>Lachnospirales</taxon>
        <taxon>Lachnospiraceae</taxon>
        <taxon>Sporanaerobium</taxon>
    </lineage>
</organism>
<evidence type="ECO:0000313" key="2">
    <source>
        <dbReference type="Proteomes" id="UP000224460"/>
    </source>
</evidence>
<dbReference type="Proteomes" id="UP000224460">
    <property type="component" value="Unassembled WGS sequence"/>
</dbReference>
<protein>
    <submittedName>
        <fullName evidence="1">Ribose ABC transporter permease</fullName>
    </submittedName>
</protein>
<reference evidence="1" key="1">
    <citation type="submission" date="2017-10" db="EMBL/GenBank/DDBJ databases">
        <title>Genome sequence of cellulolytic Lachnospiraceae bacterium XHS1971 isolated from hotspring sediment.</title>
        <authorList>
            <person name="Vasudevan G."/>
            <person name="Joshi A.J."/>
            <person name="Hivarkar S."/>
            <person name="Lanjekar V.B."/>
            <person name="Dhakephalkar P.K."/>
            <person name="Dagar S."/>
        </authorList>
    </citation>
    <scope>NUCLEOTIDE SEQUENCE</scope>
    <source>
        <strain evidence="1">XHS1971</strain>
    </source>
</reference>
<comment type="caution">
    <text evidence="1">The sequence shown here is derived from an EMBL/GenBank/DDBJ whole genome shotgun (WGS) entry which is preliminary data.</text>
</comment>